<organism evidence="4 5">
    <name type="scientific">Rhodanobacter hydrolyticus</name>
    <dbReference type="NCBI Taxonomy" id="2250595"/>
    <lineage>
        <taxon>Bacteria</taxon>
        <taxon>Pseudomonadati</taxon>
        <taxon>Pseudomonadota</taxon>
        <taxon>Gammaproteobacteria</taxon>
        <taxon>Lysobacterales</taxon>
        <taxon>Rhodanobacteraceae</taxon>
        <taxon>Rhodanobacter</taxon>
    </lineage>
</organism>
<dbReference type="InterPro" id="IPR048516">
    <property type="entry name" value="DGCcoil"/>
</dbReference>
<dbReference type="Gene3D" id="3.30.70.270">
    <property type="match status" value="1"/>
</dbReference>
<evidence type="ECO:0000256" key="2">
    <source>
        <dbReference type="ARBA" id="ARBA00034247"/>
    </source>
</evidence>
<evidence type="ECO:0000313" key="4">
    <source>
        <dbReference type="EMBL" id="MFK2877547.1"/>
    </source>
</evidence>
<dbReference type="InterPro" id="IPR029787">
    <property type="entry name" value="Nucleotide_cyclase"/>
</dbReference>
<dbReference type="SUPFAM" id="SSF55073">
    <property type="entry name" value="Nucleotide cyclase"/>
    <property type="match status" value="1"/>
</dbReference>
<dbReference type="EMBL" id="JADIKK010000008">
    <property type="protein sequence ID" value="MFK2877547.1"/>
    <property type="molecule type" value="Genomic_DNA"/>
</dbReference>
<evidence type="ECO:0000259" key="3">
    <source>
        <dbReference type="PROSITE" id="PS50887"/>
    </source>
</evidence>
<gene>
    <name evidence="4" type="ORF">ISP25_10750</name>
</gene>
<dbReference type="InterPro" id="IPR043128">
    <property type="entry name" value="Rev_trsase/Diguanyl_cyclase"/>
</dbReference>
<dbReference type="NCBIfam" id="TIGR00254">
    <property type="entry name" value="GGDEF"/>
    <property type="match status" value="1"/>
</dbReference>
<evidence type="ECO:0000256" key="1">
    <source>
        <dbReference type="ARBA" id="ARBA00012528"/>
    </source>
</evidence>
<dbReference type="SMART" id="SM00267">
    <property type="entry name" value="GGDEF"/>
    <property type="match status" value="1"/>
</dbReference>
<dbReference type="Pfam" id="PF20975">
    <property type="entry name" value="DGCcoil"/>
    <property type="match status" value="1"/>
</dbReference>
<feature type="domain" description="GGDEF" evidence="3">
    <location>
        <begin position="322"/>
        <end position="451"/>
    </location>
</feature>
<comment type="catalytic activity">
    <reaction evidence="2">
        <text>2 GTP = 3',3'-c-di-GMP + 2 diphosphate</text>
        <dbReference type="Rhea" id="RHEA:24898"/>
        <dbReference type="ChEBI" id="CHEBI:33019"/>
        <dbReference type="ChEBI" id="CHEBI:37565"/>
        <dbReference type="ChEBI" id="CHEBI:58805"/>
        <dbReference type="EC" id="2.7.7.65"/>
    </reaction>
</comment>
<name>A0ABW8J682_9GAMM</name>
<reference evidence="4 5" key="1">
    <citation type="submission" date="2020-10" db="EMBL/GenBank/DDBJ databases">
        <title>Phylogeny of dyella-like bacteria.</title>
        <authorList>
            <person name="Fu J."/>
        </authorList>
    </citation>
    <scope>NUCLEOTIDE SEQUENCE [LARGE SCALE GENOMIC DNA]</scope>
    <source>
        <strain evidence="4 5">KACC 19113</strain>
    </source>
</reference>
<dbReference type="RefSeq" id="WP_404613805.1">
    <property type="nucleotide sequence ID" value="NZ_JADIKK010000008.1"/>
</dbReference>
<protein>
    <recommendedName>
        <fullName evidence="1">diguanylate cyclase</fullName>
        <ecNumber evidence="1">2.7.7.65</ecNumber>
    </recommendedName>
</protein>
<dbReference type="PANTHER" id="PTHR45138">
    <property type="entry name" value="REGULATORY COMPONENTS OF SENSORY TRANSDUCTION SYSTEM"/>
    <property type="match status" value="1"/>
</dbReference>
<keyword evidence="5" id="KW-1185">Reference proteome</keyword>
<comment type="caution">
    <text evidence="4">The sequence shown here is derived from an EMBL/GenBank/DDBJ whole genome shotgun (WGS) entry which is preliminary data.</text>
</comment>
<sequence>MASDHPDSAIPDAIEMFERERERWREIDALLRRLLSRLTYAAEGRNIGLDAVLSDIRLATRNTFDEQRLTPLLDALTDAVAVLDEELAQPSREAALPPSPPLVPLPQAAEPVLDRLLLAILDRLPLGETAGAELESLRQRIVGCHDTRMLQAHGEALAALVARHIEQLEEAQRTASRLLDHVDNELTALTEHLDEDNQSRNDAVMARRELGERMAGEMLTLRERARTASDLPSLQADVHARLAAVGAHLATLREREQTREQAWYEHTARMRERIRELESSTRNMEATLKQKLQLADTDPLTGLANRRALEARMASLHESNAPDISLLMLDIDHFKSINDLLGHTAGDRALRIVAEQLQAALRPGDYLARYGGEEFVALLTADANEAMRVAERLRIRIGQARFHSQNQVVPITLSCGIATMRDDDTPESLFERADQALYRAKDNGRNRCEAA</sequence>
<accession>A0ABW8J682</accession>
<dbReference type="EC" id="2.7.7.65" evidence="1"/>
<proteinExistence type="predicted"/>
<dbReference type="CDD" id="cd01949">
    <property type="entry name" value="GGDEF"/>
    <property type="match status" value="1"/>
</dbReference>
<dbReference type="Pfam" id="PF00990">
    <property type="entry name" value="GGDEF"/>
    <property type="match status" value="1"/>
</dbReference>
<evidence type="ECO:0000313" key="5">
    <source>
        <dbReference type="Proteomes" id="UP001620339"/>
    </source>
</evidence>
<dbReference type="InterPro" id="IPR000160">
    <property type="entry name" value="GGDEF_dom"/>
</dbReference>
<dbReference type="Proteomes" id="UP001620339">
    <property type="component" value="Unassembled WGS sequence"/>
</dbReference>
<dbReference type="PROSITE" id="PS50887">
    <property type="entry name" value="GGDEF"/>
    <property type="match status" value="1"/>
</dbReference>
<dbReference type="InterPro" id="IPR050469">
    <property type="entry name" value="Diguanylate_Cyclase"/>
</dbReference>
<dbReference type="PANTHER" id="PTHR45138:SF9">
    <property type="entry name" value="DIGUANYLATE CYCLASE DGCM-RELATED"/>
    <property type="match status" value="1"/>
</dbReference>